<keyword evidence="5" id="KW-0539">Nucleus</keyword>
<evidence type="ECO:0000256" key="3">
    <source>
        <dbReference type="ARBA" id="ARBA00023125"/>
    </source>
</evidence>
<dbReference type="Pfam" id="PF03106">
    <property type="entry name" value="WRKY"/>
    <property type="match status" value="1"/>
</dbReference>
<comment type="subcellular location">
    <subcellularLocation>
        <location evidence="1">Nucleus</location>
    </subcellularLocation>
</comment>
<feature type="compositionally biased region" description="Basic and acidic residues" evidence="6">
    <location>
        <begin position="143"/>
        <end position="154"/>
    </location>
</feature>
<dbReference type="PROSITE" id="PS50811">
    <property type="entry name" value="WRKY"/>
    <property type="match status" value="1"/>
</dbReference>
<keyword evidence="9" id="KW-1185">Reference proteome</keyword>
<name>A0AAP0INV4_9MAGN</name>
<evidence type="ECO:0000256" key="1">
    <source>
        <dbReference type="ARBA" id="ARBA00004123"/>
    </source>
</evidence>
<feature type="region of interest" description="Disordered" evidence="6">
    <location>
        <begin position="314"/>
        <end position="345"/>
    </location>
</feature>
<dbReference type="GO" id="GO:0005634">
    <property type="term" value="C:nucleus"/>
    <property type="evidence" value="ECO:0007669"/>
    <property type="project" value="UniProtKB-SubCell"/>
</dbReference>
<reference evidence="8 9" key="1">
    <citation type="submission" date="2024-01" db="EMBL/GenBank/DDBJ databases">
        <title>Genome assemblies of Stephania.</title>
        <authorList>
            <person name="Yang L."/>
        </authorList>
    </citation>
    <scope>NUCLEOTIDE SEQUENCE [LARGE SCALE GENOMIC DNA]</scope>
    <source>
        <strain evidence="8">JXDWG</strain>
        <tissue evidence="8">Leaf</tissue>
    </source>
</reference>
<dbReference type="GO" id="GO:0003700">
    <property type="term" value="F:DNA-binding transcription factor activity"/>
    <property type="evidence" value="ECO:0007669"/>
    <property type="project" value="InterPro"/>
</dbReference>
<dbReference type="InterPro" id="IPR036576">
    <property type="entry name" value="WRKY_dom_sf"/>
</dbReference>
<evidence type="ECO:0000256" key="4">
    <source>
        <dbReference type="ARBA" id="ARBA00023163"/>
    </source>
</evidence>
<dbReference type="SUPFAM" id="SSF118290">
    <property type="entry name" value="WRKY DNA-binding domain"/>
    <property type="match status" value="1"/>
</dbReference>
<dbReference type="PANTHER" id="PTHR31221:SF334">
    <property type="entry name" value="WRKY TRANSCRIPTION FACTOR 57-RELATED"/>
    <property type="match status" value="1"/>
</dbReference>
<evidence type="ECO:0000259" key="7">
    <source>
        <dbReference type="PROSITE" id="PS50811"/>
    </source>
</evidence>
<gene>
    <name evidence="8" type="ORF">Scep_017071</name>
</gene>
<protein>
    <recommendedName>
        <fullName evidence="7">WRKY domain-containing protein</fullName>
    </recommendedName>
</protein>
<dbReference type="Gene3D" id="2.20.25.80">
    <property type="entry name" value="WRKY domain"/>
    <property type="match status" value="1"/>
</dbReference>
<accession>A0AAP0INV4</accession>
<evidence type="ECO:0000256" key="2">
    <source>
        <dbReference type="ARBA" id="ARBA00023015"/>
    </source>
</evidence>
<dbReference type="Proteomes" id="UP001419268">
    <property type="component" value="Unassembled WGS sequence"/>
</dbReference>
<dbReference type="SMART" id="SM00774">
    <property type="entry name" value="WRKY"/>
    <property type="match status" value="1"/>
</dbReference>
<sequence>MDDDDTKKQFVQQDVSSSSTGGGFDQSSWNSFFGAGCDHRAESIILSEFGWTYLQSDEQTKQLQSTSHVMDFKDYHHHHQIEVLMDDRDFDLSGFLPENRSFINNSCSNQSIPSSTAVEKSSGADTFTSNNPSVSSSSSDELQPEKSTESDGKPPHKQGKDRKKGQKRIRQPRFAFLTKSEVDHLEDGYRWRKYGQKAVKNSPFPRSYYRCTNSKCTVKKRVERSSEDPTVVITTYEGQHCHHTVSFPRAGIFSTEAATAFMGRLNPSSAPLVNVQGGMQWPSRGRASIPNVRQSLQLHYNNEIGSSHLHQTALPHRQQQDNQQVAPSSDDGLLGDIVPAGMRNR</sequence>
<feature type="compositionally biased region" description="Low complexity" evidence="6">
    <location>
        <begin position="129"/>
        <end position="139"/>
    </location>
</feature>
<dbReference type="PANTHER" id="PTHR31221">
    <property type="entry name" value="WRKY TRANSCRIPTION FACTOR PROTEIN 1-RELATED"/>
    <property type="match status" value="1"/>
</dbReference>
<evidence type="ECO:0000256" key="5">
    <source>
        <dbReference type="ARBA" id="ARBA00023242"/>
    </source>
</evidence>
<evidence type="ECO:0000313" key="9">
    <source>
        <dbReference type="Proteomes" id="UP001419268"/>
    </source>
</evidence>
<keyword evidence="4" id="KW-0804">Transcription</keyword>
<dbReference type="FunFam" id="2.20.25.80:FF:000003">
    <property type="entry name" value="WRKY transcription factor 57"/>
    <property type="match status" value="1"/>
</dbReference>
<evidence type="ECO:0000256" key="6">
    <source>
        <dbReference type="SAM" id="MobiDB-lite"/>
    </source>
</evidence>
<dbReference type="GO" id="GO:0043565">
    <property type="term" value="F:sequence-specific DNA binding"/>
    <property type="evidence" value="ECO:0007669"/>
    <property type="project" value="InterPro"/>
</dbReference>
<dbReference type="EMBL" id="JBBNAG010000007">
    <property type="protein sequence ID" value="KAK9118978.1"/>
    <property type="molecule type" value="Genomic_DNA"/>
</dbReference>
<feature type="compositionally biased region" description="Polar residues" evidence="6">
    <location>
        <begin position="106"/>
        <end position="128"/>
    </location>
</feature>
<keyword evidence="2" id="KW-0805">Transcription regulation</keyword>
<feature type="compositionally biased region" description="Polar residues" evidence="6">
    <location>
        <begin position="9"/>
        <end position="23"/>
    </location>
</feature>
<keyword evidence="3" id="KW-0238">DNA-binding</keyword>
<feature type="region of interest" description="Disordered" evidence="6">
    <location>
        <begin position="1"/>
        <end position="23"/>
    </location>
</feature>
<dbReference type="InterPro" id="IPR003657">
    <property type="entry name" value="WRKY_dom"/>
</dbReference>
<organism evidence="8 9">
    <name type="scientific">Stephania cephalantha</name>
    <dbReference type="NCBI Taxonomy" id="152367"/>
    <lineage>
        <taxon>Eukaryota</taxon>
        <taxon>Viridiplantae</taxon>
        <taxon>Streptophyta</taxon>
        <taxon>Embryophyta</taxon>
        <taxon>Tracheophyta</taxon>
        <taxon>Spermatophyta</taxon>
        <taxon>Magnoliopsida</taxon>
        <taxon>Ranunculales</taxon>
        <taxon>Menispermaceae</taxon>
        <taxon>Menispermoideae</taxon>
        <taxon>Cissampelideae</taxon>
        <taxon>Stephania</taxon>
    </lineage>
</organism>
<feature type="compositionally biased region" description="Basic residues" evidence="6">
    <location>
        <begin position="155"/>
        <end position="171"/>
    </location>
</feature>
<feature type="domain" description="WRKY" evidence="7">
    <location>
        <begin position="180"/>
        <end position="245"/>
    </location>
</feature>
<dbReference type="InterPro" id="IPR044810">
    <property type="entry name" value="WRKY_plant"/>
</dbReference>
<proteinExistence type="predicted"/>
<evidence type="ECO:0000313" key="8">
    <source>
        <dbReference type="EMBL" id="KAK9118978.1"/>
    </source>
</evidence>
<feature type="region of interest" description="Disordered" evidence="6">
    <location>
        <begin position="106"/>
        <end position="173"/>
    </location>
</feature>
<dbReference type="AlphaFoldDB" id="A0AAP0INV4"/>
<comment type="caution">
    <text evidence="8">The sequence shown here is derived from an EMBL/GenBank/DDBJ whole genome shotgun (WGS) entry which is preliminary data.</text>
</comment>